<keyword evidence="3" id="KW-0496">Mitochondrion</keyword>
<keyword evidence="6" id="KW-1185">Reference proteome</keyword>
<evidence type="ECO:0000256" key="2">
    <source>
        <dbReference type="ARBA" id="ARBA00010901"/>
    </source>
</evidence>
<sequence>MRSAVASLATGAVRPAVRVNAVQRRFITGREGDLAGGGGSFGKKEKALEEHFFRQLDAEKIKYLKEHPEVLKKEVKIHQEQQTRLDAAVKAAKEKGKM</sequence>
<dbReference type="EMBL" id="JAEFCI010008014">
    <property type="protein sequence ID" value="KAG5458734.1"/>
    <property type="molecule type" value="Genomic_DNA"/>
</dbReference>
<evidence type="ECO:0000256" key="1">
    <source>
        <dbReference type="ARBA" id="ARBA00004173"/>
    </source>
</evidence>
<evidence type="ECO:0000256" key="4">
    <source>
        <dbReference type="RuleBase" id="RU368087"/>
    </source>
</evidence>
<comment type="similarity">
    <text evidence="2 4">Belongs to the ATPase inhibitor family.</text>
</comment>
<dbReference type="OrthoDB" id="5595795at2759"/>
<dbReference type="Gene3D" id="1.20.5.500">
    <property type="entry name" value="Single helix bin"/>
    <property type="match status" value="1"/>
</dbReference>
<dbReference type="GO" id="GO:0042030">
    <property type="term" value="F:ATPase inhibitor activity"/>
    <property type="evidence" value="ECO:0007669"/>
    <property type="project" value="InterPro"/>
</dbReference>
<evidence type="ECO:0000313" key="6">
    <source>
        <dbReference type="Proteomes" id="UP000673691"/>
    </source>
</evidence>
<reference evidence="5 6" key="1">
    <citation type="journal article" name="Sci. Rep.">
        <title>Genome-scale phylogenetic analyses confirm Olpidium as the closest living zoosporic fungus to the non-flagellated, terrestrial fungi.</title>
        <authorList>
            <person name="Chang Y."/>
            <person name="Rochon D."/>
            <person name="Sekimoto S."/>
            <person name="Wang Y."/>
            <person name="Chovatia M."/>
            <person name="Sandor L."/>
            <person name="Salamov A."/>
            <person name="Grigoriev I.V."/>
            <person name="Stajich J.E."/>
            <person name="Spatafora J.W."/>
        </authorList>
    </citation>
    <scope>NUCLEOTIDE SEQUENCE [LARGE SCALE GENOMIC DNA]</scope>
    <source>
        <strain evidence="5">S191</strain>
    </source>
</reference>
<dbReference type="InterPro" id="IPR007648">
    <property type="entry name" value="ATPase_inhibitor_mt"/>
</dbReference>
<dbReference type="Proteomes" id="UP000673691">
    <property type="component" value="Unassembled WGS sequence"/>
</dbReference>
<dbReference type="GO" id="GO:0005739">
    <property type="term" value="C:mitochondrion"/>
    <property type="evidence" value="ECO:0007669"/>
    <property type="project" value="UniProtKB-SubCell"/>
</dbReference>
<dbReference type="Pfam" id="PF04568">
    <property type="entry name" value="IATP"/>
    <property type="match status" value="1"/>
</dbReference>
<evidence type="ECO:0000313" key="5">
    <source>
        <dbReference type="EMBL" id="KAG5458734.1"/>
    </source>
</evidence>
<protein>
    <recommendedName>
        <fullName evidence="4">ATPase inhibitor, mitochondrial</fullName>
    </recommendedName>
</protein>
<accession>A0A8H7ZT54</accession>
<name>A0A8H7ZT54_9FUNG</name>
<comment type="function">
    <text evidence="4">Inhibits the enzyme activity of ATPase.</text>
</comment>
<comment type="subcellular location">
    <subcellularLocation>
        <location evidence="1">Mitochondrion</location>
    </subcellularLocation>
</comment>
<gene>
    <name evidence="5" type="ORF">BJ554DRAFT_990</name>
</gene>
<dbReference type="AlphaFoldDB" id="A0A8H7ZT54"/>
<proteinExistence type="inferred from homology"/>
<dbReference type="SUPFAM" id="SSF64602">
    <property type="entry name" value="F1 ATPase inhibitor, IF1, C-terminal domain"/>
    <property type="match status" value="1"/>
</dbReference>
<evidence type="ECO:0000256" key="3">
    <source>
        <dbReference type="ARBA" id="ARBA00023128"/>
    </source>
</evidence>
<organism evidence="5 6">
    <name type="scientific">Olpidium bornovanus</name>
    <dbReference type="NCBI Taxonomy" id="278681"/>
    <lineage>
        <taxon>Eukaryota</taxon>
        <taxon>Fungi</taxon>
        <taxon>Fungi incertae sedis</taxon>
        <taxon>Olpidiomycota</taxon>
        <taxon>Olpidiomycotina</taxon>
        <taxon>Olpidiomycetes</taxon>
        <taxon>Olpidiales</taxon>
        <taxon>Olpidiaceae</taxon>
        <taxon>Olpidium</taxon>
    </lineage>
</organism>
<comment type="caution">
    <text evidence="5">The sequence shown here is derived from an EMBL/GenBank/DDBJ whole genome shotgun (WGS) entry which is preliminary data.</text>
</comment>